<protein>
    <submittedName>
        <fullName evidence="3">Protein containing Type II and III secretion system domain protein</fullName>
    </submittedName>
</protein>
<feature type="signal peptide" evidence="2">
    <location>
        <begin position="1"/>
        <end position="26"/>
    </location>
</feature>
<dbReference type="RefSeq" id="WP_162659707.1">
    <property type="nucleotide sequence ID" value="NZ_LR593887.1"/>
</dbReference>
<evidence type="ECO:0000256" key="1">
    <source>
        <dbReference type="SAM" id="Coils"/>
    </source>
</evidence>
<dbReference type="EMBL" id="LR586016">
    <property type="protein sequence ID" value="VIP04653.1"/>
    <property type="molecule type" value="Genomic_DNA"/>
</dbReference>
<dbReference type="Gene3D" id="3.55.50.30">
    <property type="match status" value="1"/>
</dbReference>
<dbReference type="AlphaFoldDB" id="A0A6C2YU44"/>
<evidence type="ECO:0000313" key="3">
    <source>
        <dbReference type="EMBL" id="VIP04653.1"/>
    </source>
</evidence>
<name>A0A6C2YU44_9BACT</name>
<dbReference type="InParanoid" id="A0A6C2YU44"/>
<reference evidence="3" key="1">
    <citation type="submission" date="2019-04" db="EMBL/GenBank/DDBJ databases">
        <authorList>
            <consortium name="Science for Life Laboratories"/>
        </authorList>
    </citation>
    <scope>NUCLEOTIDE SEQUENCE</scope>
    <source>
        <strain evidence="3">MBLW1</strain>
    </source>
</reference>
<keyword evidence="4" id="KW-1185">Reference proteome</keyword>
<dbReference type="Proteomes" id="UP000464378">
    <property type="component" value="Chromosome"/>
</dbReference>
<dbReference type="EMBL" id="LR593887">
    <property type="protein sequence ID" value="VTS06667.1"/>
    <property type="molecule type" value="Genomic_DNA"/>
</dbReference>
<feature type="chain" id="PRO_5036383941" evidence="2">
    <location>
        <begin position="27"/>
        <end position="441"/>
    </location>
</feature>
<keyword evidence="1" id="KW-0175">Coiled coil</keyword>
<organism evidence="3">
    <name type="scientific">Tuwongella immobilis</name>
    <dbReference type="NCBI Taxonomy" id="692036"/>
    <lineage>
        <taxon>Bacteria</taxon>
        <taxon>Pseudomonadati</taxon>
        <taxon>Planctomycetota</taxon>
        <taxon>Planctomycetia</taxon>
        <taxon>Gemmatales</taxon>
        <taxon>Gemmataceae</taxon>
        <taxon>Tuwongella</taxon>
    </lineage>
</organism>
<keyword evidence="2" id="KW-0732">Signal</keyword>
<accession>A0A6C2YU44</accession>
<proteinExistence type="predicted"/>
<sequence length="441" mass="48072">MNQWIWKRTLAVVAGLSIGSASPLMAQVGESDFAGRSQALQVVAMQRFEIAIRSAIAEADRLKATSPEQAVARLKEVQYQLDADTILPPNTRREMTQKLQARIASIRNAPAANANPMGTAANGAAPGGVPVMGQRSPAAQVSEYAAQVAQVQRIADSLAEIDRLATAGKLIDAETQAAALAEQFPDAPPAQAMLNRQSLARRLKEAKELLAEYEKRIIQANKEIVKSALPAKGDVEFPEDWKEKTARRKQEVLTAKEKEIMRALDSQVELNYRETSFSEALQDLSDRLGQPIIIDKAALADAAVDNSAPVTAKLSKVSGRTALRKILSDMGLTYVIKNEVIYVTSTVRAREMLVTRVYYIGDLVQATGPFGGAVTWGPFVDQMQTQENLKVILQAIEQSIDPMSWKGNGGLGSIQFHMPTMSLIVRQTTEVHSLLQSKLGR</sequence>
<gene>
    <name evidence="3" type="ORF">GMBLW1_45400</name>
</gene>
<dbReference type="KEGG" id="tim:GMBLW1_45400"/>
<evidence type="ECO:0000256" key="2">
    <source>
        <dbReference type="SAM" id="SignalP"/>
    </source>
</evidence>
<feature type="coiled-coil region" evidence="1">
    <location>
        <begin position="196"/>
        <end position="223"/>
    </location>
</feature>
<evidence type="ECO:0000313" key="4">
    <source>
        <dbReference type="Proteomes" id="UP000464378"/>
    </source>
</evidence>